<dbReference type="InterPro" id="IPR028250">
    <property type="entry name" value="DsbDN"/>
</dbReference>
<reference evidence="3" key="1">
    <citation type="submission" date="2018-04" db="EMBL/GenBank/DDBJ databases">
        <authorList>
            <person name="Go L.Y."/>
            <person name="Mitchell J.A."/>
        </authorList>
    </citation>
    <scope>NUCLEOTIDE SEQUENCE</scope>
    <source>
        <strain evidence="3">WBAD</strain>
    </source>
</reference>
<feature type="chain" id="PRO_5017340044" description="Thiol:disulfide interchange protein DsbD N-terminal domain-containing protein" evidence="1">
    <location>
        <begin position="21"/>
        <end position="167"/>
    </location>
</feature>
<feature type="domain" description="Thiol:disulfide interchange protein DsbD N-terminal" evidence="2">
    <location>
        <begin position="40"/>
        <end position="143"/>
    </location>
</feature>
<name>A0A3B0IYL4_9RICK</name>
<keyword evidence="1" id="KW-0732">Signal</keyword>
<dbReference type="EMBL" id="OUNE01000022">
    <property type="protein sequence ID" value="SPP32766.1"/>
    <property type="molecule type" value="Genomic_DNA"/>
</dbReference>
<evidence type="ECO:0000259" key="2">
    <source>
        <dbReference type="Pfam" id="PF11412"/>
    </source>
</evidence>
<proteinExistence type="predicted"/>
<dbReference type="AlphaFoldDB" id="A0A3B0IYL4"/>
<sequence length="167" mass="19428" precursor="true">MKIRIYSILLLLFSCTQLCAEEEVAKFDLLIGKVNKANLTIEGAIKVTIKPGWHIYYKDPGDFGLPTSFDCQGNISNIDIHWPTPKEHEDKVREVTFVSNIYEDMVLFPFKTNIIPNQEYADINFHIKYAICKDRCIPKNAEIKISQPLKDFIDLDINKLINEWYEK</sequence>
<dbReference type="Pfam" id="PF11412">
    <property type="entry name" value="DsbD_N"/>
    <property type="match status" value="1"/>
</dbReference>
<evidence type="ECO:0000313" key="3">
    <source>
        <dbReference type="EMBL" id="SPP32766.1"/>
    </source>
</evidence>
<accession>A0A3B0IYL4</accession>
<dbReference type="PROSITE" id="PS51257">
    <property type="entry name" value="PROKAR_LIPOPROTEIN"/>
    <property type="match status" value="1"/>
</dbReference>
<protein>
    <recommendedName>
        <fullName evidence="2">Thiol:disulfide interchange protein DsbD N-terminal domain-containing protein</fullName>
    </recommendedName>
</protein>
<gene>
    <name evidence="3" type="ORF">WBAD_0122</name>
</gene>
<feature type="signal peptide" evidence="1">
    <location>
        <begin position="1"/>
        <end position="20"/>
    </location>
</feature>
<organism evidence="3">
    <name type="scientific">Wolbachia endosymbiont of Aleurodicus dispersus</name>
    <dbReference type="NCBI Taxonomy" id="1288877"/>
    <lineage>
        <taxon>Bacteria</taxon>
        <taxon>Pseudomonadati</taxon>
        <taxon>Pseudomonadota</taxon>
        <taxon>Alphaproteobacteria</taxon>
        <taxon>Rickettsiales</taxon>
        <taxon>Anaplasmataceae</taxon>
        <taxon>Wolbachieae</taxon>
        <taxon>Wolbachia</taxon>
    </lineage>
</organism>
<evidence type="ECO:0000256" key="1">
    <source>
        <dbReference type="SAM" id="SignalP"/>
    </source>
</evidence>